<dbReference type="Proteomes" id="UP000567293">
    <property type="component" value="Unassembled WGS sequence"/>
</dbReference>
<dbReference type="PANTHER" id="PTHR43798">
    <property type="entry name" value="MONOACYLGLYCEROL LIPASE"/>
    <property type="match status" value="1"/>
</dbReference>
<feature type="domain" description="AB hydrolase-1" evidence="1">
    <location>
        <begin position="37"/>
        <end position="272"/>
    </location>
</feature>
<evidence type="ECO:0000313" key="3">
    <source>
        <dbReference type="Proteomes" id="UP000567293"/>
    </source>
</evidence>
<dbReference type="Gene3D" id="3.40.50.1820">
    <property type="entry name" value="alpha/beta hydrolase"/>
    <property type="match status" value="1"/>
</dbReference>
<dbReference type="EMBL" id="JACDQQ010002498">
    <property type="protein sequence ID" value="MBA0088439.1"/>
    <property type="molecule type" value="Genomic_DNA"/>
</dbReference>
<protein>
    <submittedName>
        <fullName evidence="2">Alpha/beta hydrolase</fullName>
    </submittedName>
</protein>
<keyword evidence="2" id="KW-0378">Hydrolase</keyword>
<evidence type="ECO:0000259" key="1">
    <source>
        <dbReference type="Pfam" id="PF12697"/>
    </source>
</evidence>
<comment type="caution">
    <text evidence="2">The sequence shown here is derived from an EMBL/GenBank/DDBJ whole genome shotgun (WGS) entry which is preliminary data.</text>
</comment>
<sequence>MFKAQPAPAGAEQGAVRSKDGTSIAYEKNGNGPVVVLVSSALADREATRRLARLLADRYTVINYDRRGRGSSGDTQPYAPQREVEDIEALIDQEADTVFLFGSSSGAALALEAASRLNGRVRALFLYEPPFIVDASRPPITVDLRRRISELIALNRPNEAVKLFFVEAVGIPSFGVTITRLAMPGWSKMVGMANTTSYDLALLEGTQNGTPLPKNRWAANMRTVVMVGSRSEPFFHTGARALTEALPHCEYKTLQGGSHGSVVLGPEPIAAAMAQFFAAQAR</sequence>
<dbReference type="AlphaFoldDB" id="A0A7V8SZR1"/>
<gene>
    <name evidence="2" type="ORF">HRJ53_25925</name>
</gene>
<dbReference type="SUPFAM" id="SSF53474">
    <property type="entry name" value="alpha/beta-Hydrolases"/>
    <property type="match status" value="1"/>
</dbReference>
<accession>A0A7V8SZR1</accession>
<dbReference type="GO" id="GO:0016787">
    <property type="term" value="F:hydrolase activity"/>
    <property type="evidence" value="ECO:0007669"/>
    <property type="project" value="UniProtKB-KW"/>
</dbReference>
<organism evidence="2 3">
    <name type="scientific">Candidatus Acidiferrum panamense</name>
    <dbReference type="NCBI Taxonomy" id="2741543"/>
    <lineage>
        <taxon>Bacteria</taxon>
        <taxon>Pseudomonadati</taxon>
        <taxon>Acidobacteriota</taxon>
        <taxon>Terriglobia</taxon>
        <taxon>Candidatus Acidiferrales</taxon>
        <taxon>Candidatus Acidiferrum</taxon>
    </lineage>
</organism>
<evidence type="ECO:0000313" key="2">
    <source>
        <dbReference type="EMBL" id="MBA0088439.1"/>
    </source>
</evidence>
<proteinExistence type="predicted"/>
<keyword evidence="3" id="KW-1185">Reference proteome</keyword>
<dbReference type="InterPro" id="IPR000073">
    <property type="entry name" value="AB_hydrolase_1"/>
</dbReference>
<dbReference type="Pfam" id="PF12697">
    <property type="entry name" value="Abhydrolase_6"/>
    <property type="match status" value="1"/>
</dbReference>
<dbReference type="InterPro" id="IPR050266">
    <property type="entry name" value="AB_hydrolase_sf"/>
</dbReference>
<dbReference type="InterPro" id="IPR029058">
    <property type="entry name" value="AB_hydrolase_fold"/>
</dbReference>
<name>A0A7V8SZR1_9BACT</name>
<reference evidence="2" key="1">
    <citation type="submission" date="2020-06" db="EMBL/GenBank/DDBJ databases">
        <title>Legume-microbial interactions unlock mineral nutrients during tropical forest succession.</title>
        <authorList>
            <person name="Epihov D.Z."/>
        </authorList>
    </citation>
    <scope>NUCLEOTIDE SEQUENCE [LARGE SCALE GENOMIC DNA]</scope>
    <source>
        <strain evidence="2">Pan2503</strain>
    </source>
</reference>